<feature type="domain" description="2EXR" evidence="1">
    <location>
        <begin position="11"/>
        <end position="136"/>
    </location>
</feature>
<name>A0AAJ0FLD6_9PEZI</name>
<dbReference type="RefSeq" id="XP_060281213.1">
    <property type="nucleotide sequence ID" value="XM_060422429.1"/>
</dbReference>
<comment type="caution">
    <text evidence="2">The sequence shown here is derived from an EMBL/GenBank/DDBJ whole genome shotgun (WGS) entry which is preliminary data.</text>
</comment>
<accession>A0AAJ0FLD6</accession>
<organism evidence="2 3">
    <name type="scientific">Phialemonium atrogriseum</name>
    <dbReference type="NCBI Taxonomy" id="1093897"/>
    <lineage>
        <taxon>Eukaryota</taxon>
        <taxon>Fungi</taxon>
        <taxon>Dikarya</taxon>
        <taxon>Ascomycota</taxon>
        <taxon>Pezizomycotina</taxon>
        <taxon>Sordariomycetes</taxon>
        <taxon>Sordariomycetidae</taxon>
        <taxon>Cephalothecales</taxon>
        <taxon>Cephalothecaceae</taxon>
        <taxon>Phialemonium</taxon>
    </lineage>
</organism>
<dbReference type="EMBL" id="MU839017">
    <property type="protein sequence ID" value="KAK1765000.1"/>
    <property type="molecule type" value="Genomic_DNA"/>
</dbReference>
<dbReference type="Pfam" id="PF20150">
    <property type="entry name" value="2EXR"/>
    <property type="match status" value="1"/>
</dbReference>
<dbReference type="PANTHER" id="PTHR35910">
    <property type="entry name" value="2EXR DOMAIN-CONTAINING PROTEIN"/>
    <property type="match status" value="1"/>
</dbReference>
<evidence type="ECO:0000313" key="3">
    <source>
        <dbReference type="Proteomes" id="UP001244011"/>
    </source>
</evidence>
<keyword evidence="3" id="KW-1185">Reference proteome</keyword>
<evidence type="ECO:0000259" key="1">
    <source>
        <dbReference type="Pfam" id="PF20150"/>
    </source>
</evidence>
<dbReference type="Proteomes" id="UP001244011">
    <property type="component" value="Unassembled WGS sequence"/>
</dbReference>
<dbReference type="GeneID" id="85305616"/>
<protein>
    <recommendedName>
        <fullName evidence="1">2EXR domain-containing protein</fullName>
    </recommendedName>
</protein>
<evidence type="ECO:0000313" key="2">
    <source>
        <dbReference type="EMBL" id="KAK1765000.1"/>
    </source>
</evidence>
<dbReference type="AlphaFoldDB" id="A0AAJ0FLD6"/>
<gene>
    <name evidence="2" type="ORF">QBC33DRAFT_179701</name>
</gene>
<proteinExistence type="predicted"/>
<dbReference type="PANTHER" id="PTHR35910:SF1">
    <property type="entry name" value="2EXR DOMAIN-CONTAINING PROTEIN"/>
    <property type="match status" value="1"/>
</dbReference>
<sequence>MTAPVATLDSFPLFSRLPPEIRIKIWEDTWPEPRVIELAYAEEPVYNAEEGDDSSESSDALFDRVSLRLTCGVARWLQTNFDSRIMGYQPLEKCLDPIALQVCHESRAHTIRHFTPIQHSKLDTWPFYFNPRSDILWLNNDVTDELTTLDGLRDYYGRQLDQIERVFVLQSEWEFLEGYAPDVLDVFGGLRLVQIFLDDLIFLRGKSTSKLQTGFEPRTYLSLVNGTGRFSI</sequence>
<reference evidence="2" key="1">
    <citation type="submission" date="2023-06" db="EMBL/GenBank/DDBJ databases">
        <title>Genome-scale phylogeny and comparative genomics of the fungal order Sordariales.</title>
        <authorList>
            <consortium name="Lawrence Berkeley National Laboratory"/>
            <person name="Hensen N."/>
            <person name="Bonometti L."/>
            <person name="Westerberg I."/>
            <person name="Brannstrom I.O."/>
            <person name="Guillou S."/>
            <person name="Cros-Aarteil S."/>
            <person name="Calhoun S."/>
            <person name="Haridas S."/>
            <person name="Kuo A."/>
            <person name="Mondo S."/>
            <person name="Pangilinan J."/>
            <person name="Riley R."/>
            <person name="Labutti K."/>
            <person name="Andreopoulos B."/>
            <person name="Lipzen A."/>
            <person name="Chen C."/>
            <person name="Yanf M."/>
            <person name="Daum C."/>
            <person name="Ng V."/>
            <person name="Clum A."/>
            <person name="Steindorff A."/>
            <person name="Ohm R."/>
            <person name="Martin F."/>
            <person name="Silar P."/>
            <person name="Natvig D."/>
            <person name="Lalanne C."/>
            <person name="Gautier V."/>
            <person name="Ament-Velasquez S.L."/>
            <person name="Kruys A."/>
            <person name="Hutchinson M.I."/>
            <person name="Powell A.J."/>
            <person name="Barry K."/>
            <person name="Miller A.N."/>
            <person name="Grigoriev I.V."/>
            <person name="Debuchy R."/>
            <person name="Gladieux P."/>
            <person name="Thoren M.H."/>
            <person name="Johannesson H."/>
        </authorList>
    </citation>
    <scope>NUCLEOTIDE SEQUENCE</scope>
    <source>
        <strain evidence="2">8032-3</strain>
    </source>
</reference>
<dbReference type="InterPro" id="IPR045518">
    <property type="entry name" value="2EXR"/>
</dbReference>